<proteinExistence type="predicted"/>
<dbReference type="Proteomes" id="UP000176187">
    <property type="component" value="Unassembled WGS sequence"/>
</dbReference>
<evidence type="ECO:0000313" key="2">
    <source>
        <dbReference type="Proteomes" id="UP000176187"/>
    </source>
</evidence>
<dbReference type="EMBL" id="MFUY01000009">
    <property type="protein sequence ID" value="OGI86331.1"/>
    <property type="molecule type" value="Genomic_DNA"/>
</dbReference>
<dbReference type="STRING" id="1801774.A3A05_01980"/>
<dbReference type="AlphaFoldDB" id="A0A1F6WWR9"/>
<organism evidence="1 2">
    <name type="scientific">Candidatus Nomurabacteria bacterium RIFCSPLOWO2_01_FULL_41_12</name>
    <dbReference type="NCBI Taxonomy" id="1801774"/>
    <lineage>
        <taxon>Bacteria</taxon>
        <taxon>Candidatus Nomuraibacteriota</taxon>
    </lineage>
</organism>
<gene>
    <name evidence="1" type="ORF">A3A05_01980</name>
</gene>
<name>A0A1F6WWR9_9BACT</name>
<sequence>MATIMPGQHKFNRRCPWHNRKGRIIDIDDRPFQISIQIKAKPFSKLFIKNFPKYSYRIKLIKQKSDQKSLTFRFDYDIIP</sequence>
<comment type="caution">
    <text evidence="1">The sequence shown here is derived from an EMBL/GenBank/DDBJ whole genome shotgun (WGS) entry which is preliminary data.</text>
</comment>
<evidence type="ECO:0000313" key="1">
    <source>
        <dbReference type="EMBL" id="OGI86331.1"/>
    </source>
</evidence>
<protein>
    <submittedName>
        <fullName evidence="1">Uncharacterized protein</fullName>
    </submittedName>
</protein>
<reference evidence="1 2" key="1">
    <citation type="journal article" date="2016" name="Nat. Commun.">
        <title>Thousands of microbial genomes shed light on interconnected biogeochemical processes in an aquifer system.</title>
        <authorList>
            <person name="Anantharaman K."/>
            <person name="Brown C.T."/>
            <person name="Hug L.A."/>
            <person name="Sharon I."/>
            <person name="Castelle C.J."/>
            <person name="Probst A.J."/>
            <person name="Thomas B.C."/>
            <person name="Singh A."/>
            <person name="Wilkins M.J."/>
            <person name="Karaoz U."/>
            <person name="Brodie E.L."/>
            <person name="Williams K.H."/>
            <person name="Hubbard S.S."/>
            <person name="Banfield J.F."/>
        </authorList>
    </citation>
    <scope>NUCLEOTIDE SEQUENCE [LARGE SCALE GENOMIC DNA]</scope>
</reference>
<accession>A0A1F6WWR9</accession>